<dbReference type="Pfam" id="PF23052">
    <property type="entry name" value="KH_N4BP1_2nd"/>
    <property type="match status" value="1"/>
</dbReference>
<dbReference type="InterPro" id="IPR036612">
    <property type="entry name" value="KH_dom_type_1_sf"/>
</dbReference>
<feature type="domain" description="N4BP1 C-terminal UBA" evidence="7">
    <location>
        <begin position="897"/>
        <end position="942"/>
    </location>
</feature>
<evidence type="ECO:0000259" key="7">
    <source>
        <dbReference type="Pfam" id="PF23054"/>
    </source>
</evidence>
<protein>
    <submittedName>
        <fullName evidence="9">Protein KHNYN-like</fullName>
    </submittedName>
</protein>
<dbReference type="RefSeq" id="XP_015268235.1">
    <property type="nucleotide sequence ID" value="XM_015412749.1"/>
</dbReference>
<evidence type="ECO:0000259" key="3">
    <source>
        <dbReference type="Pfam" id="PF11977"/>
    </source>
</evidence>
<feature type="region of interest" description="Disordered" evidence="2">
    <location>
        <begin position="460"/>
        <end position="499"/>
    </location>
</feature>
<feature type="compositionally biased region" description="Basic and acidic residues" evidence="2">
    <location>
        <begin position="385"/>
        <end position="395"/>
    </location>
</feature>
<evidence type="ECO:0000256" key="2">
    <source>
        <dbReference type="SAM" id="MobiDB-lite"/>
    </source>
</evidence>
<dbReference type="PANTHER" id="PTHR12876:SF28">
    <property type="entry name" value="PROTEIN KHNYN"/>
    <property type="match status" value="1"/>
</dbReference>
<feature type="region of interest" description="Disordered" evidence="2">
    <location>
        <begin position="868"/>
        <end position="894"/>
    </location>
</feature>
<dbReference type="GeneID" id="107111735"/>
<evidence type="ECO:0000313" key="9">
    <source>
        <dbReference type="RefSeq" id="XP_015268235.1"/>
    </source>
</evidence>
<feature type="domain" description="RNase NYN" evidence="3">
    <location>
        <begin position="675"/>
        <end position="826"/>
    </location>
</feature>
<dbReference type="SUPFAM" id="SSF54791">
    <property type="entry name" value="Eukaryotic type KH-domain (KH-domain type I)"/>
    <property type="match status" value="1"/>
</dbReference>
<dbReference type="InterPro" id="IPR056630">
    <property type="entry name" value="KH_N4BP1_2nd"/>
</dbReference>
<dbReference type="Pfam" id="PF23050">
    <property type="entry name" value="KH_N4BP1_1st"/>
    <property type="match status" value="1"/>
</dbReference>
<dbReference type="InterPro" id="IPR051101">
    <property type="entry name" value="ZC3H12/N4BP1_RNase_Reg"/>
</dbReference>
<feature type="domain" description="N4BP1 second type I KH-domain" evidence="5">
    <location>
        <begin position="82"/>
        <end position="198"/>
    </location>
</feature>
<name>A0ABM1K3E8_GEKJA</name>
<dbReference type="Gene3D" id="3.40.50.11980">
    <property type="match status" value="1"/>
</dbReference>
<feature type="compositionally biased region" description="Basic and acidic residues" evidence="2">
    <location>
        <begin position="464"/>
        <end position="489"/>
    </location>
</feature>
<evidence type="ECO:0000259" key="4">
    <source>
        <dbReference type="Pfam" id="PF23050"/>
    </source>
</evidence>
<dbReference type="PANTHER" id="PTHR12876">
    <property type="entry name" value="N4BP1-RELATED"/>
    <property type="match status" value="1"/>
</dbReference>
<feature type="region of interest" description="Disordered" evidence="2">
    <location>
        <begin position="385"/>
        <end position="419"/>
    </location>
</feature>
<organism evidence="8 9">
    <name type="scientific">Gekko japonicus</name>
    <name type="common">Schlegel's Japanese gecko</name>
    <dbReference type="NCBI Taxonomy" id="146911"/>
    <lineage>
        <taxon>Eukaryota</taxon>
        <taxon>Metazoa</taxon>
        <taxon>Chordata</taxon>
        <taxon>Craniata</taxon>
        <taxon>Vertebrata</taxon>
        <taxon>Euteleostomi</taxon>
        <taxon>Lepidosauria</taxon>
        <taxon>Squamata</taxon>
        <taxon>Bifurcata</taxon>
        <taxon>Gekkota</taxon>
        <taxon>Gekkonidae</taxon>
        <taxon>Gekkoninae</taxon>
        <taxon>Gekko</taxon>
    </lineage>
</organism>
<dbReference type="InterPro" id="IPR056629">
    <property type="entry name" value="KH_N4BP1_1st"/>
</dbReference>
<dbReference type="CDD" id="cd22477">
    <property type="entry name" value="KH-I_NYNRIN_like"/>
    <property type="match status" value="1"/>
</dbReference>
<evidence type="ECO:0000259" key="5">
    <source>
        <dbReference type="Pfam" id="PF23052"/>
    </source>
</evidence>
<keyword evidence="8" id="KW-1185">Reference proteome</keyword>
<feature type="domain" description="N4BP1 first type I KH-domain" evidence="4">
    <location>
        <begin position="9"/>
        <end position="80"/>
    </location>
</feature>
<dbReference type="InterPro" id="IPR056578">
    <property type="entry name" value="UBA_N4BP1_C"/>
</dbReference>
<gene>
    <name evidence="9" type="primary">LOC107111735</name>
</gene>
<evidence type="ECO:0000313" key="8">
    <source>
        <dbReference type="Proteomes" id="UP000694871"/>
    </source>
</evidence>
<dbReference type="InterPro" id="IPR056631">
    <property type="entry name" value="UBA_N4BP1"/>
</dbReference>
<dbReference type="CDD" id="cd09032">
    <property type="entry name" value="KH-I_N4BP1_like_rpt1"/>
    <property type="match status" value="1"/>
</dbReference>
<accession>A0ABM1K3E8</accession>
<dbReference type="InterPro" id="IPR021869">
    <property type="entry name" value="RNase_Zc3h12_NYN"/>
</dbReference>
<evidence type="ECO:0000256" key="1">
    <source>
        <dbReference type="ARBA" id="ARBA00038274"/>
    </source>
</evidence>
<dbReference type="Pfam" id="PF23053">
    <property type="entry name" value="UBA_N4BP1"/>
    <property type="match status" value="1"/>
</dbReference>
<dbReference type="Pfam" id="PF11977">
    <property type="entry name" value="RNase_Zc3h12a"/>
    <property type="match status" value="1"/>
</dbReference>
<feature type="compositionally biased region" description="Basic and acidic residues" evidence="2">
    <location>
        <begin position="572"/>
        <end position="598"/>
    </location>
</feature>
<dbReference type="Pfam" id="PF23054">
    <property type="entry name" value="UBA_N4BP1_C"/>
    <property type="match status" value="1"/>
</dbReference>
<proteinExistence type="inferred from homology"/>
<feature type="domain" description="N4BP1 UBA-like" evidence="6">
    <location>
        <begin position="425"/>
        <end position="468"/>
    </location>
</feature>
<reference evidence="9" key="1">
    <citation type="submission" date="2025-08" db="UniProtKB">
        <authorList>
            <consortium name="RefSeq"/>
        </authorList>
    </citation>
    <scope>IDENTIFICATION</scope>
</reference>
<evidence type="ECO:0000259" key="6">
    <source>
        <dbReference type="Pfam" id="PF23053"/>
    </source>
</evidence>
<dbReference type="Proteomes" id="UP000694871">
    <property type="component" value="Unplaced"/>
</dbReference>
<feature type="compositionally biased region" description="Polar residues" evidence="2">
    <location>
        <begin position="272"/>
        <end position="288"/>
    </location>
</feature>
<comment type="similarity">
    <text evidence="1">Belongs to the N4BP1 family.</text>
</comment>
<feature type="region of interest" description="Disordered" evidence="2">
    <location>
        <begin position="203"/>
        <end position="363"/>
    </location>
</feature>
<sequence length="945" mass="105621">MPSGGRTLDEFAVPEAAQEMMTVHRPRIEQLFRVELNVLGVLELAQSPDGEPQGERKIWLQLQGCRENLQRAKEYIKGLCAPELNEEVWYPKDMQCVFLGAQGLFLNCLTQGTSADLTLLRPGSILVSGLAEAFVMAQSRIQDFVEKYKKNPKLEEEREAQVKRAFQELVEAYDDKYAMDLLILPTAVKEELLSLVKEIQEEEGEQRNGCLSPPGFRQDRLPQWETETGGGGRPRSPGRPQITSGAPMGLSRVRGESRLGDSGSDFHAGFTRPQQSLHKPQGSPQPQYSARPGDFRTHVPSIVVRPREQTPSQVSKVDSPKGCAEARPQDYLAGLNGLRGWSDETTSPRLTHPKSSPKPIPVAPHKFQVFPGFSGLAESLEDHLEEGKDTFRARESSPGSLPEESSEEELSSSSSDTLLSSGMEKEFKMRLNFFKTMGYEERLVKKVLLEGGVREAPSTILDRVQMEEAGLSKKDDPGLLRKEPGDTEHPSPPPEKIQDKDEYLLEVIKTAVANCGHSPSKIPTGIQTGAPLADLLRQLNEKEERQGEAEGAVGVSTTKVEHGGVRRAAILNHEESSQHRSHQETGRNRASPFREDVRVPPIDAGVPTFSPDRPPNANPFFSTWDSEESHSAESSSLGPPNPGAVSTVTGAQRFEEALRTQFKLTLANTPGEKNLRRVIIDGSNVAMMHGLNQFFSCRGIALAVQYFWDRGHREVTVFVPAYRMEPDSSVREQHFLFELRELSILSVTPSRKVDGKSILPYDDRLMLKLAEETNGVIVTNDQFRDLAKESKKWIRIIKERVLQYTFVENIFMVPDDPLGRGGPTLMEFLKKTPRSKPAKCHTFAGRATQVPVPVHPTSQTEVLRLRDRWPTSGSAGNRQRRLQEKRDEEEEEKAAVRSVAETDRLRRELLEIFVDQDKKIDFVLHRNPCSCDLNTLSEAVLSLGF</sequence>
<feature type="region of interest" description="Disordered" evidence="2">
    <location>
        <begin position="572"/>
        <end position="645"/>
    </location>
</feature>